<dbReference type="AlphaFoldDB" id="A0A2D4NCB9"/>
<sequence>MWKYIPCEKSTRKCGLGLLNQAASNAVRINLENFWIRSSLVASNTGCTEIGWLKFMVSPSLIQRGDRCPKELSPKLQCSLQLSGFPRPIALEESQIGGG</sequence>
<protein>
    <submittedName>
        <fullName evidence="1">Uncharacterized protein</fullName>
    </submittedName>
</protein>
<reference evidence="1" key="2">
    <citation type="submission" date="2017-11" db="EMBL/GenBank/DDBJ databases">
        <title>Coralsnake Venomics: Analyses of Venom Gland Transcriptomes and Proteomes of Six Brazilian Taxa.</title>
        <authorList>
            <person name="Aird S.D."/>
            <person name="Jorge da Silva N."/>
            <person name="Qiu L."/>
            <person name="Villar-Briones A."/>
            <person name="Aparecida-Saddi V."/>
            <person name="Campos-Telles M.P."/>
            <person name="Grau M."/>
            <person name="Mikheyev A.S."/>
        </authorList>
    </citation>
    <scope>NUCLEOTIDE SEQUENCE</scope>
    <source>
        <tissue evidence="1">Venom_gland</tissue>
    </source>
</reference>
<organism evidence="1">
    <name type="scientific">Micrurus spixii</name>
    <name type="common">Amazon coral snake</name>
    <dbReference type="NCBI Taxonomy" id="129469"/>
    <lineage>
        <taxon>Eukaryota</taxon>
        <taxon>Metazoa</taxon>
        <taxon>Chordata</taxon>
        <taxon>Craniata</taxon>
        <taxon>Vertebrata</taxon>
        <taxon>Euteleostomi</taxon>
        <taxon>Lepidosauria</taxon>
        <taxon>Squamata</taxon>
        <taxon>Bifurcata</taxon>
        <taxon>Unidentata</taxon>
        <taxon>Episquamata</taxon>
        <taxon>Toxicofera</taxon>
        <taxon>Serpentes</taxon>
        <taxon>Colubroidea</taxon>
        <taxon>Elapidae</taxon>
        <taxon>Elapinae</taxon>
        <taxon>Micrurus</taxon>
    </lineage>
</organism>
<name>A0A2D4NCB9_9SAUR</name>
<proteinExistence type="predicted"/>
<dbReference type="EMBL" id="IACM01163718">
    <property type="protein sequence ID" value="LAB43344.1"/>
    <property type="molecule type" value="Transcribed_RNA"/>
</dbReference>
<reference evidence="1" key="1">
    <citation type="submission" date="2017-07" db="EMBL/GenBank/DDBJ databases">
        <authorList>
            <person name="Mikheyev A."/>
            <person name="Grau M."/>
        </authorList>
    </citation>
    <scope>NUCLEOTIDE SEQUENCE</scope>
    <source>
        <tissue evidence="1">Venom_gland</tissue>
    </source>
</reference>
<accession>A0A2D4NCB9</accession>
<evidence type="ECO:0000313" key="1">
    <source>
        <dbReference type="EMBL" id="LAB43344.1"/>
    </source>
</evidence>